<comment type="caution">
    <text evidence="2">The sequence shown here is derived from an EMBL/GenBank/DDBJ whole genome shotgun (WGS) entry which is preliminary data.</text>
</comment>
<dbReference type="Proteomes" id="UP001396898">
    <property type="component" value="Unassembled WGS sequence"/>
</dbReference>
<organism evidence="2 3">
    <name type="scientific">Apiospora marii</name>
    <dbReference type="NCBI Taxonomy" id="335849"/>
    <lineage>
        <taxon>Eukaryota</taxon>
        <taxon>Fungi</taxon>
        <taxon>Dikarya</taxon>
        <taxon>Ascomycota</taxon>
        <taxon>Pezizomycotina</taxon>
        <taxon>Sordariomycetes</taxon>
        <taxon>Xylariomycetidae</taxon>
        <taxon>Amphisphaeriales</taxon>
        <taxon>Apiosporaceae</taxon>
        <taxon>Apiospora</taxon>
    </lineage>
</organism>
<evidence type="ECO:0000313" key="3">
    <source>
        <dbReference type="Proteomes" id="UP001396898"/>
    </source>
</evidence>
<evidence type="ECO:0000313" key="2">
    <source>
        <dbReference type="EMBL" id="KAK8008059.1"/>
    </source>
</evidence>
<evidence type="ECO:0000256" key="1">
    <source>
        <dbReference type="SAM" id="MobiDB-lite"/>
    </source>
</evidence>
<protein>
    <submittedName>
        <fullName evidence="2">Uncharacterized protein</fullName>
    </submittedName>
</protein>
<feature type="compositionally biased region" description="Basic and acidic residues" evidence="1">
    <location>
        <begin position="170"/>
        <end position="213"/>
    </location>
</feature>
<sequence>MASSSPPTKAKVAPSKPIEAAEASPDSQTDFWGTIMTDKGQHDVRMKDDTGTPVNWIHPDLAKRLKLEVESLGGSDTRGFLDFSGKPITAKQAVRFTWSGRNNKTYFEQFYVAPAKSDIDVVLGKAFVDKNGRDKEVCNHRRRKDTARWLGSSKETKKEKQEINANQLQNERDAKEAEEAMRKPRKSDRGGKFGKGDRDSAAKQDESRAQKKH</sequence>
<keyword evidence="3" id="KW-1185">Reference proteome</keyword>
<dbReference type="EMBL" id="JAQQWI010000016">
    <property type="protein sequence ID" value="KAK8008059.1"/>
    <property type="molecule type" value="Genomic_DNA"/>
</dbReference>
<proteinExistence type="predicted"/>
<reference evidence="2 3" key="1">
    <citation type="submission" date="2023-01" db="EMBL/GenBank/DDBJ databases">
        <title>Analysis of 21 Apiospora genomes using comparative genomics revels a genus with tremendous synthesis potential of carbohydrate active enzymes and secondary metabolites.</title>
        <authorList>
            <person name="Sorensen T."/>
        </authorList>
    </citation>
    <scope>NUCLEOTIDE SEQUENCE [LARGE SCALE GENOMIC DNA]</scope>
    <source>
        <strain evidence="2 3">CBS 20057</strain>
    </source>
</reference>
<feature type="region of interest" description="Disordered" evidence="1">
    <location>
        <begin position="1"/>
        <end position="32"/>
    </location>
</feature>
<name>A0ABR1RCR2_9PEZI</name>
<gene>
    <name evidence="2" type="ORF">PG991_010610</name>
</gene>
<feature type="region of interest" description="Disordered" evidence="1">
    <location>
        <begin position="144"/>
        <end position="213"/>
    </location>
</feature>
<accession>A0ABR1RCR2</accession>